<evidence type="ECO:0000313" key="2">
    <source>
        <dbReference type="EMBL" id="GAA2470783.1"/>
    </source>
</evidence>
<dbReference type="InterPro" id="IPR051783">
    <property type="entry name" value="NAD(P)-dependent_oxidoreduct"/>
</dbReference>
<dbReference type="EMBL" id="BAAARE010000002">
    <property type="protein sequence ID" value="GAA2470783.1"/>
    <property type="molecule type" value="Genomic_DNA"/>
</dbReference>
<dbReference type="Pfam" id="PF01370">
    <property type="entry name" value="Epimerase"/>
    <property type="match status" value="1"/>
</dbReference>
<dbReference type="PANTHER" id="PTHR48079:SF6">
    <property type="entry name" value="NAD(P)-BINDING DOMAIN-CONTAINING PROTEIN-RELATED"/>
    <property type="match status" value="1"/>
</dbReference>
<dbReference type="InterPro" id="IPR036291">
    <property type="entry name" value="NAD(P)-bd_dom_sf"/>
</dbReference>
<organism evidence="2 3">
    <name type="scientific">Terrabacter carboxydivorans</name>
    <dbReference type="NCBI Taxonomy" id="619730"/>
    <lineage>
        <taxon>Bacteria</taxon>
        <taxon>Bacillati</taxon>
        <taxon>Actinomycetota</taxon>
        <taxon>Actinomycetes</taxon>
        <taxon>Micrococcales</taxon>
        <taxon>Intrasporangiaceae</taxon>
        <taxon>Terrabacter</taxon>
    </lineage>
</organism>
<keyword evidence="3" id="KW-1185">Reference proteome</keyword>
<dbReference type="CDD" id="cd05262">
    <property type="entry name" value="SDR_a7"/>
    <property type="match status" value="1"/>
</dbReference>
<accession>A0ABN3KSM5</accession>
<dbReference type="Proteomes" id="UP001500730">
    <property type="component" value="Unassembled WGS sequence"/>
</dbReference>
<evidence type="ECO:0000313" key="3">
    <source>
        <dbReference type="Proteomes" id="UP001500730"/>
    </source>
</evidence>
<proteinExistence type="predicted"/>
<dbReference type="InterPro" id="IPR001509">
    <property type="entry name" value="Epimerase_deHydtase"/>
</dbReference>
<dbReference type="Gene3D" id="3.40.50.720">
    <property type="entry name" value="NAD(P)-binding Rossmann-like Domain"/>
    <property type="match status" value="1"/>
</dbReference>
<gene>
    <name evidence="2" type="ORF">GCM10009858_05090</name>
</gene>
<dbReference type="SUPFAM" id="SSF51735">
    <property type="entry name" value="NAD(P)-binding Rossmann-fold domains"/>
    <property type="match status" value="1"/>
</dbReference>
<reference evidence="2 3" key="1">
    <citation type="journal article" date="2019" name="Int. J. Syst. Evol. Microbiol.">
        <title>The Global Catalogue of Microorganisms (GCM) 10K type strain sequencing project: providing services to taxonomists for standard genome sequencing and annotation.</title>
        <authorList>
            <consortium name="The Broad Institute Genomics Platform"/>
            <consortium name="The Broad Institute Genome Sequencing Center for Infectious Disease"/>
            <person name="Wu L."/>
            <person name="Ma J."/>
        </authorList>
    </citation>
    <scope>NUCLEOTIDE SEQUENCE [LARGE SCALE GENOMIC DNA]</scope>
    <source>
        <strain evidence="2 3">JCM 16259</strain>
    </source>
</reference>
<protein>
    <submittedName>
        <fullName evidence="2">SDR family oxidoreductase</fullName>
    </submittedName>
</protein>
<sequence>MRVFVTGASGWIGSAVVPELLGHGHQVVGLARSDASVAALEHAGAEVVRGSIDDLDVLRETAAASDGVVHLAFRHDIAFSGDFAGAATSDREAIEALGSALEGSGRPFFIASGVLGLTAPGLVATEADGHDVDPSAVGPAVRALNAELALSFAARGVRAGTVRLAPTVHGAGDEGFMAAIVAVAKEKGVSAYVGDGSNRWPAVHRSDAARLYRLALEQAPAGSTLHGVAEEGVALRDVAESIGRRLDMPVRSIDPADAPAHFGWLGGFIGVDSPVSSQATRDLLDWQPTGPTLLEDLDAGRYTRSSEADWAPHR</sequence>
<name>A0ABN3KSM5_9MICO</name>
<dbReference type="PANTHER" id="PTHR48079">
    <property type="entry name" value="PROTEIN YEEZ"/>
    <property type="match status" value="1"/>
</dbReference>
<feature type="domain" description="NAD-dependent epimerase/dehydratase" evidence="1">
    <location>
        <begin position="3"/>
        <end position="219"/>
    </location>
</feature>
<comment type="caution">
    <text evidence="2">The sequence shown here is derived from an EMBL/GenBank/DDBJ whole genome shotgun (WGS) entry which is preliminary data.</text>
</comment>
<evidence type="ECO:0000259" key="1">
    <source>
        <dbReference type="Pfam" id="PF01370"/>
    </source>
</evidence>